<keyword evidence="3" id="KW-1185">Reference proteome</keyword>
<dbReference type="Proteomes" id="UP001247805">
    <property type="component" value="Unassembled WGS sequence"/>
</dbReference>
<organism evidence="2 3">
    <name type="scientific">Paraglaciecola aquimarina</name>
    <dbReference type="NCBI Taxonomy" id="1235557"/>
    <lineage>
        <taxon>Bacteria</taxon>
        <taxon>Pseudomonadati</taxon>
        <taxon>Pseudomonadota</taxon>
        <taxon>Gammaproteobacteria</taxon>
        <taxon>Alteromonadales</taxon>
        <taxon>Alteromonadaceae</taxon>
        <taxon>Paraglaciecola</taxon>
    </lineage>
</organism>
<dbReference type="EMBL" id="JAWDIO010000002">
    <property type="protein sequence ID" value="MDU0355518.1"/>
    <property type="molecule type" value="Genomic_DNA"/>
</dbReference>
<gene>
    <name evidence="2" type="ORF">RS130_17895</name>
</gene>
<protein>
    <submittedName>
        <fullName evidence="2">DUF4381 domain-containing protein</fullName>
    </submittedName>
</protein>
<name>A0ABU3SZS9_9ALTE</name>
<feature type="transmembrane region" description="Helical" evidence="1">
    <location>
        <begin position="23"/>
        <end position="44"/>
    </location>
</feature>
<keyword evidence="1" id="KW-1133">Transmembrane helix</keyword>
<accession>A0ABU3SZS9</accession>
<reference evidence="2 3" key="1">
    <citation type="submission" date="2023-10" db="EMBL/GenBank/DDBJ databases">
        <title>Glaciecola aquimarina strain GGW-M5 nov., isolated from a coastal seawater.</title>
        <authorList>
            <person name="Bayburt H."/>
            <person name="Kim J.M."/>
            <person name="Choi B.J."/>
            <person name="Jeon C.O."/>
        </authorList>
    </citation>
    <scope>NUCLEOTIDE SEQUENCE [LARGE SCALE GENOMIC DNA]</scope>
    <source>
        <strain evidence="2 3">KCTC 32108</strain>
    </source>
</reference>
<proteinExistence type="predicted"/>
<evidence type="ECO:0000313" key="2">
    <source>
        <dbReference type="EMBL" id="MDU0355518.1"/>
    </source>
</evidence>
<dbReference type="InterPro" id="IPR025489">
    <property type="entry name" value="DUF4381"/>
</dbReference>
<sequence length="167" mass="19267">MNPLDNLKDIHSATHISNWPIAYGWWLVAVLILISIYATIRWVTYVNQRRKAKKQALKEVQQIIMTKNDSPAALNQILKRVAVVYFPGIAVQQLHGKEWAEFLINALPEKQSTKYSTQLTSLQNNLYQKQAVTETDIAEYQKTVEKWLKLALPPSRKTSQKLEQKHA</sequence>
<keyword evidence="1" id="KW-0812">Transmembrane</keyword>
<dbReference type="Pfam" id="PF14316">
    <property type="entry name" value="DUF4381"/>
    <property type="match status" value="1"/>
</dbReference>
<comment type="caution">
    <text evidence="2">The sequence shown here is derived from an EMBL/GenBank/DDBJ whole genome shotgun (WGS) entry which is preliminary data.</text>
</comment>
<evidence type="ECO:0000256" key="1">
    <source>
        <dbReference type="SAM" id="Phobius"/>
    </source>
</evidence>
<dbReference type="RefSeq" id="WP_316027054.1">
    <property type="nucleotide sequence ID" value="NZ_JAWDIO010000002.1"/>
</dbReference>
<evidence type="ECO:0000313" key="3">
    <source>
        <dbReference type="Proteomes" id="UP001247805"/>
    </source>
</evidence>
<keyword evidence="1" id="KW-0472">Membrane</keyword>